<keyword evidence="1" id="KW-0472">Membrane</keyword>
<organism evidence="2 3">
    <name type="scientific">Chitinimonas prasina</name>
    <dbReference type="NCBI Taxonomy" id="1434937"/>
    <lineage>
        <taxon>Bacteria</taxon>
        <taxon>Pseudomonadati</taxon>
        <taxon>Pseudomonadota</taxon>
        <taxon>Betaproteobacteria</taxon>
        <taxon>Neisseriales</taxon>
        <taxon>Chitinibacteraceae</taxon>
        <taxon>Chitinimonas</taxon>
    </lineage>
</organism>
<evidence type="ECO:0000256" key="1">
    <source>
        <dbReference type="SAM" id="Phobius"/>
    </source>
</evidence>
<keyword evidence="3" id="KW-1185">Reference proteome</keyword>
<accession>A0ABQ5YN95</accession>
<sequence>MPFITKPRTHAESVVFKQAHALRPQAVIEPGMAYGSASRSCSRYQFDEYAMPYDGDFALDKPVLAALLPTLVQTDPETAVLLVASTQTLPDKPMTPEQANASFNAWYGPLKDSLIGPGNIAGNIHGVVESSLRAYWARHAAQGFARLRAGGAQSIRLSPNITIYAHRIGANGQLRRGAQIRVKVSNLPVQVLHQIPTAAFGGRATQSFASMRSSAHDMRRLQALADGVADSRAQSSMLLRAAGSKVGGGILAFGPTAAFDFYDSTSRTADGLAVDWRGFAVRSAKSQSGNVLGVAAGTGTAVAVGMMAARGLLLLTPFGWPVFALSLVAGVAVQAAWSRYGGDEAAGNAAASALGVKR</sequence>
<gene>
    <name evidence="2" type="ORF">GCM10007907_39480</name>
</gene>
<evidence type="ECO:0000313" key="2">
    <source>
        <dbReference type="EMBL" id="GLR15158.1"/>
    </source>
</evidence>
<proteinExistence type="predicted"/>
<comment type="caution">
    <text evidence="2">The sequence shown here is derived from an EMBL/GenBank/DDBJ whole genome shotgun (WGS) entry which is preliminary data.</text>
</comment>
<dbReference type="Proteomes" id="UP001156706">
    <property type="component" value="Unassembled WGS sequence"/>
</dbReference>
<keyword evidence="1" id="KW-1133">Transmembrane helix</keyword>
<name>A0ABQ5YN95_9NEIS</name>
<keyword evidence="1" id="KW-0812">Transmembrane</keyword>
<dbReference type="EMBL" id="BSOG01000007">
    <property type="protein sequence ID" value="GLR15158.1"/>
    <property type="molecule type" value="Genomic_DNA"/>
</dbReference>
<dbReference type="RefSeq" id="WP_284198231.1">
    <property type="nucleotide sequence ID" value="NZ_BSOG01000007.1"/>
</dbReference>
<protein>
    <submittedName>
        <fullName evidence="2">Uncharacterized protein</fullName>
    </submittedName>
</protein>
<feature type="transmembrane region" description="Helical" evidence="1">
    <location>
        <begin position="318"/>
        <end position="337"/>
    </location>
</feature>
<reference evidence="3" key="1">
    <citation type="journal article" date="2019" name="Int. J. Syst. Evol. Microbiol.">
        <title>The Global Catalogue of Microorganisms (GCM) 10K type strain sequencing project: providing services to taxonomists for standard genome sequencing and annotation.</title>
        <authorList>
            <consortium name="The Broad Institute Genomics Platform"/>
            <consortium name="The Broad Institute Genome Sequencing Center for Infectious Disease"/>
            <person name="Wu L."/>
            <person name="Ma J."/>
        </authorList>
    </citation>
    <scope>NUCLEOTIDE SEQUENCE [LARGE SCALE GENOMIC DNA]</scope>
    <source>
        <strain evidence="3">NBRC 110044</strain>
    </source>
</reference>
<evidence type="ECO:0000313" key="3">
    <source>
        <dbReference type="Proteomes" id="UP001156706"/>
    </source>
</evidence>